<dbReference type="AlphaFoldDB" id="A0A6M3L7G4"/>
<protein>
    <submittedName>
        <fullName evidence="1">Putative lambda recombination protein</fullName>
    </submittedName>
</protein>
<accession>A0A6M3L7G4</accession>
<dbReference type="InterPro" id="IPR008713">
    <property type="entry name" value="Phage_lambda_NinG"/>
</dbReference>
<dbReference type="Pfam" id="PF05766">
    <property type="entry name" value="NinG"/>
    <property type="match status" value="1"/>
</dbReference>
<dbReference type="EMBL" id="MT142827">
    <property type="protein sequence ID" value="QJA89165.1"/>
    <property type="molecule type" value="Genomic_DNA"/>
</dbReference>
<evidence type="ECO:0000313" key="1">
    <source>
        <dbReference type="EMBL" id="QJA89165.1"/>
    </source>
</evidence>
<sequence>MGQMAKRRTFTPEEKTARARQRMLEKAKEFQVGTYIRKFVAPLFQQMIRAEWARCRDGTVPAIVEGTLKQVWRRRGQCVCVTCGTVGPWSSGLGGMHTGHFLASRRNSIVFEEDNVAPQCSRCNRYLSGAPQAFRRWMLATRGTERVERLERLKTESRQFTRDELVDMRIQFQARLRSAEDRMSG</sequence>
<reference evidence="1" key="1">
    <citation type="submission" date="2020-03" db="EMBL/GenBank/DDBJ databases">
        <title>The deep terrestrial virosphere.</title>
        <authorList>
            <person name="Holmfeldt K."/>
            <person name="Nilsson E."/>
            <person name="Simone D."/>
            <person name="Lopez-Fernandez M."/>
            <person name="Wu X."/>
            <person name="de Brujin I."/>
            <person name="Lundin D."/>
            <person name="Andersson A."/>
            <person name="Bertilsson S."/>
            <person name="Dopson M."/>
        </authorList>
    </citation>
    <scope>NUCLEOTIDE SEQUENCE</scope>
    <source>
        <strain evidence="1">MM415B02597</strain>
    </source>
</reference>
<organism evidence="1">
    <name type="scientific">viral metagenome</name>
    <dbReference type="NCBI Taxonomy" id="1070528"/>
    <lineage>
        <taxon>unclassified sequences</taxon>
        <taxon>metagenomes</taxon>
        <taxon>organismal metagenomes</taxon>
    </lineage>
</organism>
<name>A0A6M3L7G4_9ZZZZ</name>
<proteinExistence type="predicted"/>
<gene>
    <name evidence="1" type="ORF">MM415B02597_0006</name>
</gene>